<reference evidence="1 2" key="1">
    <citation type="submission" date="2015-01" db="EMBL/GenBank/DDBJ databases">
        <title>Evolution of Trichinella species and genotypes.</title>
        <authorList>
            <person name="Korhonen P.K."/>
            <person name="Edoardo P."/>
            <person name="Giuseppe L.R."/>
            <person name="Gasser R.B."/>
        </authorList>
    </citation>
    <scope>NUCLEOTIDE SEQUENCE [LARGE SCALE GENOMIC DNA]</scope>
    <source>
        <strain evidence="1">ISS37</strain>
    </source>
</reference>
<dbReference type="Proteomes" id="UP000054630">
    <property type="component" value="Unassembled WGS sequence"/>
</dbReference>
<name>A0A0V0S0L9_9BILA</name>
<dbReference type="EMBL" id="JYDL01000050">
    <property type="protein sequence ID" value="KRX20283.1"/>
    <property type="molecule type" value="Genomic_DNA"/>
</dbReference>
<protein>
    <submittedName>
        <fullName evidence="1">Uncharacterized protein</fullName>
    </submittedName>
</protein>
<sequence>MSAYVIIVEPFSNSRRSGQHGMQCIIHMHKICLHTDGSLRQLKLVYWHYPPQAFASGYAPGQIKICIFPQAMPKALYCTIFALREPQAFASGYAPGQIKICIFPQAMPKALYCTIFALREPQAFASGYAPGQIKICIFPQAMPKALYCTIFALREATPQAMP</sequence>
<keyword evidence="2" id="KW-1185">Reference proteome</keyword>
<dbReference type="AlphaFoldDB" id="A0A0V0S0L9"/>
<accession>A0A0V0S0L9</accession>
<comment type="caution">
    <text evidence="1">The sequence shown here is derived from an EMBL/GenBank/DDBJ whole genome shotgun (WGS) entry which is preliminary data.</text>
</comment>
<proteinExistence type="predicted"/>
<evidence type="ECO:0000313" key="2">
    <source>
        <dbReference type="Proteomes" id="UP000054630"/>
    </source>
</evidence>
<gene>
    <name evidence="1" type="ORF">T07_8373</name>
</gene>
<organism evidence="1 2">
    <name type="scientific">Trichinella nelsoni</name>
    <dbReference type="NCBI Taxonomy" id="6336"/>
    <lineage>
        <taxon>Eukaryota</taxon>
        <taxon>Metazoa</taxon>
        <taxon>Ecdysozoa</taxon>
        <taxon>Nematoda</taxon>
        <taxon>Enoplea</taxon>
        <taxon>Dorylaimia</taxon>
        <taxon>Trichinellida</taxon>
        <taxon>Trichinellidae</taxon>
        <taxon>Trichinella</taxon>
    </lineage>
</organism>
<evidence type="ECO:0000313" key="1">
    <source>
        <dbReference type="EMBL" id="KRX20283.1"/>
    </source>
</evidence>
<dbReference type="OrthoDB" id="10450690at2759"/>